<protein>
    <submittedName>
        <fullName evidence="2">Uncharacterized protein</fullName>
    </submittedName>
</protein>
<sequence>MRPAVHARAAQGKLAGSQDGEPMPDAPHADLGEVLAAEQRERSPVNVVDSKVVRILAWAAAKGGCKGPWVCGSRRDSPSPRPMECSQLQTSPLLQESSRAAAEPPRAPPASAEEPSGPGRPSGTGEADPDDRKREIKEPTALAPAPAEAFGGGNGAAREMLADGATLVPASDRSEKPPCMLGVRLLRGEEHCWSADGGGASGGGGGESQRLERLDSGAPRWCRRAATPPPLESLESLDLLLPPPLRSSVQLAAPMLPPSLLPSLPNSSSLPLSP</sequence>
<evidence type="ECO:0000313" key="2">
    <source>
        <dbReference type="EMBL" id="CAE0531270.1"/>
    </source>
</evidence>
<feature type="region of interest" description="Disordered" evidence="1">
    <location>
        <begin position="1"/>
        <end position="45"/>
    </location>
</feature>
<accession>A0A7S3RQU1</accession>
<feature type="compositionally biased region" description="Low complexity" evidence="1">
    <location>
        <begin position="139"/>
        <end position="149"/>
    </location>
</feature>
<gene>
    <name evidence="2" type="ORF">EHUX00137_LOCUS5923</name>
</gene>
<organism evidence="2">
    <name type="scientific">Emiliania huxleyi</name>
    <name type="common">Coccolithophore</name>
    <name type="synonym">Pontosphaera huxleyi</name>
    <dbReference type="NCBI Taxonomy" id="2903"/>
    <lineage>
        <taxon>Eukaryota</taxon>
        <taxon>Haptista</taxon>
        <taxon>Haptophyta</taxon>
        <taxon>Prymnesiophyceae</taxon>
        <taxon>Isochrysidales</taxon>
        <taxon>Noelaerhabdaceae</taxon>
        <taxon>Emiliania</taxon>
    </lineage>
</organism>
<dbReference type="AlphaFoldDB" id="A0A7S3RQU1"/>
<feature type="region of interest" description="Disordered" evidence="1">
    <location>
        <begin position="63"/>
        <end position="157"/>
    </location>
</feature>
<feature type="compositionally biased region" description="Low complexity" evidence="1">
    <location>
        <begin position="96"/>
        <end position="119"/>
    </location>
</feature>
<feature type="compositionally biased region" description="Polar residues" evidence="1">
    <location>
        <begin position="86"/>
        <end position="95"/>
    </location>
</feature>
<evidence type="ECO:0000256" key="1">
    <source>
        <dbReference type="SAM" id="MobiDB-lite"/>
    </source>
</evidence>
<reference evidence="2" key="1">
    <citation type="submission" date="2021-01" db="EMBL/GenBank/DDBJ databases">
        <authorList>
            <person name="Corre E."/>
            <person name="Pelletier E."/>
            <person name="Niang G."/>
            <person name="Scheremetjew M."/>
            <person name="Finn R."/>
            <person name="Kale V."/>
            <person name="Holt S."/>
            <person name="Cochrane G."/>
            <person name="Meng A."/>
            <person name="Brown T."/>
            <person name="Cohen L."/>
        </authorList>
    </citation>
    <scope>NUCLEOTIDE SEQUENCE</scope>
    <source>
        <strain evidence="2">379</strain>
    </source>
</reference>
<name>A0A7S3RQU1_EMIHU</name>
<dbReference type="EMBL" id="HBIR01008645">
    <property type="protein sequence ID" value="CAE0531270.1"/>
    <property type="molecule type" value="Transcribed_RNA"/>
</dbReference>
<proteinExistence type="predicted"/>